<dbReference type="PANTHER" id="PTHR30535:SF34">
    <property type="entry name" value="MOLYBDATE-BINDING PROTEIN MOLA"/>
    <property type="match status" value="1"/>
</dbReference>
<keyword evidence="2" id="KW-1133">Transmembrane helix</keyword>
<sequence length="368" mass="41418">MKNNISINYKSFVIKIICAITCVFLFVGCSKTSQEKTTENKEALTKEVTDMSGRKVTIPTKVNKVVSLSNNTTVDLYTLNPDKLVGLSFTPKPEAKKYLGEKFINLPVLGTTSDKKLDYESVLKLKPDLIVCSDEDEVYPADDIQEQLKIPVVKVSTDLESTDKVYEFLGECLGEQQRGKELADYSRKTIDNIKSLVKKIPEDKKVKVYYAEGGEGLQTDISGNVHTEVLDLVQGKNVADIAEEKVGSMASVSMEQVLSWNPDVILEGATAVKGNFFKNVYSDQKWANIKAVKDRKVYKIPALPFNFFDRPPSAVRIIGVQWLANLLYPDYVKLDINTEIKNFYKTFYKYNLTDDEVKELLNNAALNK</sequence>
<comment type="caution">
    <text evidence="4">The sequence shown here is derived from an EMBL/GenBank/DDBJ whole genome shotgun (WGS) entry which is preliminary data.</text>
</comment>
<dbReference type="Proteomes" id="UP000265930">
    <property type="component" value="Unassembled WGS sequence"/>
</dbReference>
<evidence type="ECO:0000256" key="2">
    <source>
        <dbReference type="SAM" id="Phobius"/>
    </source>
</evidence>
<proteinExistence type="inferred from homology"/>
<dbReference type="PANTHER" id="PTHR30535">
    <property type="entry name" value="VITAMIN B12-BINDING PROTEIN"/>
    <property type="match status" value="1"/>
</dbReference>
<comment type="similarity">
    <text evidence="1">Belongs to the bacterial solute-binding protein 8 family.</text>
</comment>
<keyword evidence="2" id="KW-0812">Transmembrane</keyword>
<gene>
    <name evidence="4" type="ORF">D2A34_14670</name>
</gene>
<evidence type="ECO:0000313" key="5">
    <source>
        <dbReference type="Proteomes" id="UP000265930"/>
    </source>
</evidence>
<dbReference type="RefSeq" id="WP_119367147.1">
    <property type="nucleotide sequence ID" value="NZ_QXDJ01000003.1"/>
</dbReference>
<reference evidence="4 5" key="1">
    <citation type="submission" date="2018-08" db="EMBL/GenBank/DDBJ databases">
        <title>Genome of Clostridium chromiireducens C1, DSM12136.</title>
        <authorList>
            <person name="Xing M."/>
            <person name="Wei Y."/>
            <person name="Ang E.L."/>
            <person name="Zhao H."/>
            <person name="Zhang Y."/>
        </authorList>
    </citation>
    <scope>NUCLEOTIDE SEQUENCE [LARGE SCALE GENOMIC DNA]</scope>
    <source>
        <strain evidence="4 5">C1</strain>
    </source>
</reference>
<dbReference type="InterPro" id="IPR050902">
    <property type="entry name" value="ABC_Transporter_SBP"/>
</dbReference>
<keyword evidence="2" id="KW-0472">Membrane</keyword>
<feature type="transmembrane region" description="Helical" evidence="2">
    <location>
        <begin position="12"/>
        <end position="28"/>
    </location>
</feature>
<dbReference type="PROSITE" id="PS50983">
    <property type="entry name" value="FE_B12_PBP"/>
    <property type="match status" value="1"/>
</dbReference>
<dbReference type="AlphaFoldDB" id="A0A399IN06"/>
<dbReference type="Gene3D" id="1.20.58.2180">
    <property type="match status" value="1"/>
</dbReference>
<accession>A0A399IN06</accession>
<feature type="domain" description="Fe/B12 periplasmic-binding" evidence="3">
    <location>
        <begin position="64"/>
        <end position="331"/>
    </location>
</feature>
<dbReference type="GO" id="GO:0071281">
    <property type="term" value="P:cellular response to iron ion"/>
    <property type="evidence" value="ECO:0007669"/>
    <property type="project" value="TreeGrafter"/>
</dbReference>
<dbReference type="EMBL" id="QXDJ01000003">
    <property type="protein sequence ID" value="RII34385.1"/>
    <property type="molecule type" value="Genomic_DNA"/>
</dbReference>
<protein>
    <submittedName>
        <fullName evidence="4">ABC transporter substrate-binding protein</fullName>
    </submittedName>
</protein>
<organism evidence="4 5">
    <name type="scientific">Clostridium chromiireducens</name>
    <dbReference type="NCBI Taxonomy" id="225345"/>
    <lineage>
        <taxon>Bacteria</taxon>
        <taxon>Bacillati</taxon>
        <taxon>Bacillota</taxon>
        <taxon>Clostridia</taxon>
        <taxon>Eubacteriales</taxon>
        <taxon>Clostridiaceae</taxon>
        <taxon>Clostridium</taxon>
    </lineage>
</organism>
<evidence type="ECO:0000256" key="1">
    <source>
        <dbReference type="ARBA" id="ARBA00008814"/>
    </source>
</evidence>
<dbReference type="PROSITE" id="PS51257">
    <property type="entry name" value="PROKAR_LIPOPROTEIN"/>
    <property type="match status" value="1"/>
</dbReference>
<dbReference type="Pfam" id="PF01497">
    <property type="entry name" value="Peripla_BP_2"/>
    <property type="match status" value="1"/>
</dbReference>
<evidence type="ECO:0000313" key="4">
    <source>
        <dbReference type="EMBL" id="RII34385.1"/>
    </source>
</evidence>
<name>A0A399IN06_9CLOT</name>
<dbReference type="Gene3D" id="3.40.50.1980">
    <property type="entry name" value="Nitrogenase molybdenum iron protein domain"/>
    <property type="match status" value="2"/>
</dbReference>
<dbReference type="InterPro" id="IPR002491">
    <property type="entry name" value="ABC_transptr_periplasmic_BD"/>
</dbReference>
<dbReference type="SUPFAM" id="SSF53807">
    <property type="entry name" value="Helical backbone' metal receptor"/>
    <property type="match status" value="1"/>
</dbReference>
<evidence type="ECO:0000259" key="3">
    <source>
        <dbReference type="PROSITE" id="PS50983"/>
    </source>
</evidence>